<keyword evidence="4" id="KW-0092">Biotin</keyword>
<dbReference type="Pfam" id="PF00289">
    <property type="entry name" value="Biotin_carb_N"/>
    <property type="match status" value="1"/>
</dbReference>
<evidence type="ECO:0000313" key="6">
    <source>
        <dbReference type="EMBL" id="ODV97476.1"/>
    </source>
</evidence>
<dbReference type="OrthoDB" id="196847at2759"/>
<feature type="non-terminal residue" evidence="6">
    <location>
        <position position="167"/>
    </location>
</feature>
<sequence length="167" mass="17826">MESHFTKIKTVLVANRGEIACRIIQSCKQLGLKSVSIFTKEDVDSLHVSSADVAVLIKGVGASAYLDIEQIVKVAKDHYCDVAVPGYGFLSENSDFAAALEKEGIVFAGPSPESVKLFGLKHFARDIASKNNVPIVPGSDLIEKESDVIECANKIGYPIMLKATAGG</sequence>
<dbReference type="Pfam" id="PF02786">
    <property type="entry name" value="CPSase_L_D2"/>
    <property type="match status" value="1"/>
</dbReference>
<evidence type="ECO:0000313" key="7">
    <source>
        <dbReference type="Proteomes" id="UP000094236"/>
    </source>
</evidence>
<dbReference type="InterPro" id="IPR005481">
    <property type="entry name" value="BC-like_N"/>
</dbReference>
<dbReference type="Proteomes" id="UP000094236">
    <property type="component" value="Unassembled WGS sequence"/>
</dbReference>
<evidence type="ECO:0000256" key="2">
    <source>
        <dbReference type="ARBA" id="ARBA00022741"/>
    </source>
</evidence>
<protein>
    <recommendedName>
        <fullName evidence="5">Biotin carboxylation domain-containing protein</fullName>
    </recommendedName>
</protein>
<evidence type="ECO:0000256" key="3">
    <source>
        <dbReference type="ARBA" id="ARBA00022840"/>
    </source>
</evidence>
<dbReference type="PANTHER" id="PTHR18866:SF128">
    <property type="entry name" value="UREA AMIDOLYASE"/>
    <property type="match status" value="1"/>
</dbReference>
<dbReference type="SUPFAM" id="SSF52440">
    <property type="entry name" value="PreATP-grasp domain"/>
    <property type="match status" value="1"/>
</dbReference>
<dbReference type="EMBL" id="KV454011">
    <property type="protein sequence ID" value="ODV97476.1"/>
    <property type="molecule type" value="Genomic_DNA"/>
</dbReference>
<dbReference type="AlphaFoldDB" id="A0A1E4U0F0"/>
<evidence type="ECO:0000259" key="5">
    <source>
        <dbReference type="PROSITE" id="PS50979"/>
    </source>
</evidence>
<gene>
    <name evidence="6" type="ORF">PACTADRAFT_36352</name>
</gene>
<dbReference type="InterPro" id="IPR016185">
    <property type="entry name" value="PreATP-grasp_dom_sf"/>
</dbReference>
<dbReference type="SUPFAM" id="SSF56059">
    <property type="entry name" value="Glutathione synthetase ATP-binding domain-like"/>
    <property type="match status" value="1"/>
</dbReference>
<dbReference type="STRING" id="669874.A0A1E4U0F0"/>
<evidence type="ECO:0000256" key="1">
    <source>
        <dbReference type="ARBA" id="ARBA00022598"/>
    </source>
</evidence>
<dbReference type="GO" id="GO:0005524">
    <property type="term" value="F:ATP binding"/>
    <property type="evidence" value="ECO:0007669"/>
    <property type="project" value="UniProtKB-KW"/>
</dbReference>
<dbReference type="PROSITE" id="PS50979">
    <property type="entry name" value="BC"/>
    <property type="match status" value="1"/>
</dbReference>
<feature type="domain" description="Biotin carboxylation" evidence="5">
    <location>
        <begin position="7"/>
        <end position="167"/>
    </location>
</feature>
<keyword evidence="3" id="KW-0067">ATP-binding</keyword>
<organism evidence="6 7">
    <name type="scientific">Pachysolen tannophilus NRRL Y-2460</name>
    <dbReference type="NCBI Taxonomy" id="669874"/>
    <lineage>
        <taxon>Eukaryota</taxon>
        <taxon>Fungi</taxon>
        <taxon>Dikarya</taxon>
        <taxon>Ascomycota</taxon>
        <taxon>Saccharomycotina</taxon>
        <taxon>Pichiomycetes</taxon>
        <taxon>Pachysolenaceae</taxon>
        <taxon>Pachysolen</taxon>
    </lineage>
</organism>
<keyword evidence="2" id="KW-0547">Nucleotide-binding</keyword>
<keyword evidence="1" id="KW-0436">Ligase</keyword>
<dbReference type="PANTHER" id="PTHR18866">
    <property type="entry name" value="CARBOXYLASE:PYRUVATE/ACETYL-COA/PROPIONYL-COA CARBOXYLASE"/>
    <property type="match status" value="1"/>
</dbReference>
<dbReference type="GO" id="GO:0016874">
    <property type="term" value="F:ligase activity"/>
    <property type="evidence" value="ECO:0007669"/>
    <property type="project" value="UniProtKB-KW"/>
</dbReference>
<dbReference type="InterPro" id="IPR050856">
    <property type="entry name" value="Biotin_carboxylase_complex"/>
</dbReference>
<dbReference type="Gene3D" id="3.30.470.20">
    <property type="entry name" value="ATP-grasp fold, B domain"/>
    <property type="match status" value="1"/>
</dbReference>
<name>A0A1E4U0F0_PACTA</name>
<dbReference type="InterPro" id="IPR005479">
    <property type="entry name" value="CPAse_ATP-bd"/>
</dbReference>
<dbReference type="InterPro" id="IPR011764">
    <property type="entry name" value="Biotin_carboxylation_dom"/>
</dbReference>
<accession>A0A1E4U0F0</accession>
<proteinExistence type="predicted"/>
<reference evidence="7" key="1">
    <citation type="submission" date="2016-05" db="EMBL/GenBank/DDBJ databases">
        <title>Comparative genomics of biotechnologically important yeasts.</title>
        <authorList>
            <consortium name="DOE Joint Genome Institute"/>
            <person name="Riley R."/>
            <person name="Haridas S."/>
            <person name="Wolfe K.H."/>
            <person name="Lopes M.R."/>
            <person name="Hittinger C.T."/>
            <person name="Goker M."/>
            <person name="Salamov A."/>
            <person name="Wisecaver J."/>
            <person name="Long T.M."/>
            <person name="Aerts A.L."/>
            <person name="Barry K."/>
            <person name="Choi C."/>
            <person name="Clum A."/>
            <person name="Coughlan A.Y."/>
            <person name="Deshpande S."/>
            <person name="Douglass A.P."/>
            <person name="Hanson S.J."/>
            <person name="Klenk H.-P."/>
            <person name="Labutti K."/>
            <person name="Lapidus A."/>
            <person name="Lindquist E."/>
            <person name="Lipzen A."/>
            <person name="Meier-Kolthoff J.P."/>
            <person name="Ohm R.A."/>
            <person name="Otillar R.P."/>
            <person name="Pangilinan J."/>
            <person name="Peng Y."/>
            <person name="Rokas A."/>
            <person name="Rosa C.A."/>
            <person name="Scheuner C."/>
            <person name="Sibirny A.A."/>
            <person name="Slot J.C."/>
            <person name="Stielow J.B."/>
            <person name="Sun H."/>
            <person name="Kurtzman C.P."/>
            <person name="Blackwell M."/>
            <person name="Grigoriev I.V."/>
            <person name="Jeffries T.W."/>
        </authorList>
    </citation>
    <scope>NUCLEOTIDE SEQUENCE [LARGE SCALE GENOMIC DNA]</scope>
    <source>
        <strain evidence="7">NRRL Y-2460</strain>
    </source>
</reference>
<keyword evidence="7" id="KW-1185">Reference proteome</keyword>
<evidence type="ECO:0000256" key="4">
    <source>
        <dbReference type="ARBA" id="ARBA00023267"/>
    </source>
</evidence>